<dbReference type="Proteomes" id="UP001059380">
    <property type="component" value="Chromosome"/>
</dbReference>
<keyword evidence="1" id="KW-0732">Signal</keyword>
<dbReference type="AlphaFoldDB" id="A0A9J7BWD3"/>
<organism evidence="2 3">
    <name type="scientific">Occallatibacter riparius</name>
    <dbReference type="NCBI Taxonomy" id="1002689"/>
    <lineage>
        <taxon>Bacteria</taxon>
        <taxon>Pseudomonadati</taxon>
        <taxon>Acidobacteriota</taxon>
        <taxon>Terriglobia</taxon>
        <taxon>Terriglobales</taxon>
        <taxon>Acidobacteriaceae</taxon>
        <taxon>Occallatibacter</taxon>
    </lineage>
</organism>
<protein>
    <submittedName>
        <fullName evidence="2">Uncharacterized protein</fullName>
    </submittedName>
</protein>
<evidence type="ECO:0000256" key="1">
    <source>
        <dbReference type="SAM" id="SignalP"/>
    </source>
</evidence>
<reference evidence="2" key="1">
    <citation type="submission" date="2021-04" db="EMBL/GenBank/DDBJ databases">
        <title>Phylogenetic analysis of Acidobacteriaceae.</title>
        <authorList>
            <person name="Qiu L."/>
            <person name="Zhang Q."/>
        </authorList>
    </citation>
    <scope>NUCLEOTIDE SEQUENCE</scope>
    <source>
        <strain evidence="2">DSM 25168</strain>
    </source>
</reference>
<dbReference type="RefSeq" id="WP_260794834.1">
    <property type="nucleotide sequence ID" value="NZ_CP093313.1"/>
</dbReference>
<gene>
    <name evidence="2" type="ORF">MOP44_05100</name>
</gene>
<name>A0A9J7BWD3_9BACT</name>
<dbReference type="KEGG" id="orp:MOP44_05100"/>
<keyword evidence="3" id="KW-1185">Reference proteome</keyword>
<evidence type="ECO:0000313" key="3">
    <source>
        <dbReference type="Proteomes" id="UP001059380"/>
    </source>
</evidence>
<dbReference type="EMBL" id="CP093313">
    <property type="protein sequence ID" value="UWZ85317.1"/>
    <property type="molecule type" value="Genomic_DNA"/>
</dbReference>
<proteinExistence type="predicted"/>
<accession>A0A9J7BWD3</accession>
<feature type="chain" id="PRO_5039907197" evidence="1">
    <location>
        <begin position="18"/>
        <end position="60"/>
    </location>
</feature>
<sequence length="60" mass="6139">MKIIVRALALVVVIAGAAAASLSSSTTQNVASRQAVNARLPIPTCGPTVPTCPKDPNLQR</sequence>
<evidence type="ECO:0000313" key="2">
    <source>
        <dbReference type="EMBL" id="UWZ85317.1"/>
    </source>
</evidence>
<feature type="signal peptide" evidence="1">
    <location>
        <begin position="1"/>
        <end position="17"/>
    </location>
</feature>